<feature type="binding site" evidence="8">
    <location>
        <position position="370"/>
    </location>
    <ligand>
        <name>phosphoenolpyruvate</name>
        <dbReference type="ChEBI" id="CHEBI:58702"/>
    </ligand>
</feature>
<feature type="binding site" evidence="8">
    <location>
        <position position="366"/>
    </location>
    <ligand>
        <name>3-phosphoshikimate</name>
        <dbReference type="ChEBI" id="CHEBI:145989"/>
    </ligand>
</feature>
<dbReference type="EMBL" id="FOPJ01000001">
    <property type="protein sequence ID" value="SFG20139.1"/>
    <property type="molecule type" value="Genomic_DNA"/>
</dbReference>
<feature type="binding site" evidence="8">
    <location>
        <position position="186"/>
    </location>
    <ligand>
        <name>3-phosphoshikimate</name>
        <dbReference type="ChEBI" id="CHEBI:145989"/>
    </ligand>
</feature>
<comment type="caution">
    <text evidence="8">Lacks conserved residue(s) required for the propagation of feature annotation.</text>
</comment>
<feature type="binding site" evidence="8">
    <location>
        <position position="140"/>
    </location>
    <ligand>
        <name>phosphoenolpyruvate</name>
        <dbReference type="ChEBI" id="CHEBI:58702"/>
    </ligand>
</feature>
<feature type="binding site" evidence="8">
    <location>
        <position position="187"/>
    </location>
    <ligand>
        <name>phosphoenolpyruvate</name>
        <dbReference type="ChEBI" id="CHEBI:58702"/>
    </ligand>
</feature>
<dbReference type="FunFam" id="3.65.10.10:FF:000010">
    <property type="entry name" value="3-phosphoshikimate 1-carboxyvinyltransferase"/>
    <property type="match status" value="1"/>
</dbReference>
<comment type="catalytic activity">
    <reaction evidence="7">
        <text>3-phosphoshikimate + phosphoenolpyruvate = 5-O-(1-carboxyvinyl)-3-phosphoshikimate + phosphate</text>
        <dbReference type="Rhea" id="RHEA:21256"/>
        <dbReference type="ChEBI" id="CHEBI:43474"/>
        <dbReference type="ChEBI" id="CHEBI:57701"/>
        <dbReference type="ChEBI" id="CHEBI:58702"/>
        <dbReference type="ChEBI" id="CHEBI:145989"/>
        <dbReference type="EC" id="2.5.1.19"/>
    </reaction>
    <physiologicalReaction direction="left-to-right" evidence="7">
        <dbReference type="Rhea" id="RHEA:21257"/>
    </physiologicalReaction>
</comment>
<dbReference type="CDD" id="cd01556">
    <property type="entry name" value="EPSP_synthase"/>
    <property type="match status" value="1"/>
</dbReference>
<evidence type="ECO:0000256" key="8">
    <source>
        <dbReference type="HAMAP-Rule" id="MF_00210"/>
    </source>
</evidence>
<dbReference type="UniPathway" id="UPA00053">
    <property type="reaction ID" value="UER00089"/>
</dbReference>
<evidence type="ECO:0000313" key="11">
    <source>
        <dbReference type="Proteomes" id="UP000199065"/>
    </source>
</evidence>
<comment type="pathway">
    <text evidence="1 8">Metabolic intermediate biosynthesis; chorismate biosynthesis; chorismate from D-erythrose 4-phosphate and phosphoenolpyruvate: step 6/7.</text>
</comment>
<dbReference type="EC" id="2.5.1.19" evidence="8"/>
<gene>
    <name evidence="8" type="primary">aroA</name>
    <name evidence="10" type="ORF">SAMN05660282_00257</name>
</gene>
<protein>
    <recommendedName>
        <fullName evidence="8">3-phosphoshikimate 1-carboxyvinyltransferase</fullName>
        <ecNumber evidence="8">2.5.1.19</ecNumber>
    </recommendedName>
    <alternativeName>
        <fullName evidence="8">5-enolpyruvylshikimate-3-phosphate synthase</fullName>
        <shortName evidence="8">EPSP synthase</shortName>
        <shortName evidence="8">EPSPS</shortName>
    </alternativeName>
</protein>
<dbReference type="Gene3D" id="3.65.10.10">
    <property type="entry name" value="Enolpyruvate transferase domain"/>
    <property type="match status" value="2"/>
</dbReference>
<dbReference type="GO" id="GO:0005737">
    <property type="term" value="C:cytoplasm"/>
    <property type="evidence" value="ECO:0007669"/>
    <property type="project" value="UniProtKB-SubCell"/>
</dbReference>
<dbReference type="STRING" id="185761.SAMN05660282_00257"/>
<feature type="domain" description="Enolpyruvate transferase" evidence="9">
    <location>
        <begin position="30"/>
        <end position="444"/>
    </location>
</feature>
<organism evidence="10 11">
    <name type="scientific">Corynebacterium spheniscorum</name>
    <dbReference type="NCBI Taxonomy" id="185761"/>
    <lineage>
        <taxon>Bacteria</taxon>
        <taxon>Bacillati</taxon>
        <taxon>Actinomycetota</taxon>
        <taxon>Actinomycetes</taxon>
        <taxon>Mycobacteriales</taxon>
        <taxon>Corynebacteriaceae</taxon>
        <taxon>Corynebacterium</taxon>
    </lineage>
</organism>
<evidence type="ECO:0000313" key="10">
    <source>
        <dbReference type="EMBL" id="SFG20139.1"/>
    </source>
</evidence>
<name>A0A1I2PYD4_9CORY</name>
<dbReference type="AlphaFoldDB" id="A0A1I2PYD4"/>
<feature type="binding site" evidence="8">
    <location>
        <position position="413"/>
    </location>
    <ligand>
        <name>phosphoenolpyruvate</name>
        <dbReference type="ChEBI" id="CHEBI:58702"/>
    </ligand>
</feature>
<feature type="binding site" evidence="8">
    <location>
        <position position="36"/>
    </location>
    <ligand>
        <name>3-phosphoshikimate</name>
        <dbReference type="ChEBI" id="CHEBI:145989"/>
    </ligand>
</feature>
<dbReference type="InterPro" id="IPR013792">
    <property type="entry name" value="RNA3'P_cycl/enolpyr_Trfase_a/b"/>
</dbReference>
<dbReference type="GO" id="GO:0003866">
    <property type="term" value="F:3-phosphoshikimate 1-carboxyvinyltransferase activity"/>
    <property type="evidence" value="ECO:0007669"/>
    <property type="project" value="UniProtKB-UniRule"/>
</dbReference>
<feature type="binding site" evidence="8">
    <location>
        <position position="214"/>
    </location>
    <ligand>
        <name>3-phosphoshikimate</name>
        <dbReference type="ChEBI" id="CHEBI:145989"/>
    </ligand>
</feature>
<keyword evidence="4 8" id="KW-0028">Amino-acid biosynthesis</keyword>
<dbReference type="GO" id="GO:0008652">
    <property type="term" value="P:amino acid biosynthetic process"/>
    <property type="evidence" value="ECO:0007669"/>
    <property type="project" value="UniProtKB-KW"/>
</dbReference>
<evidence type="ECO:0000256" key="3">
    <source>
        <dbReference type="ARBA" id="ARBA00022490"/>
    </source>
</evidence>
<dbReference type="PIRSF" id="PIRSF000505">
    <property type="entry name" value="EPSPS"/>
    <property type="match status" value="1"/>
</dbReference>
<dbReference type="SUPFAM" id="SSF55205">
    <property type="entry name" value="EPT/RTPC-like"/>
    <property type="match status" value="1"/>
</dbReference>
<accession>A0A1I2PYD4</accession>
<feature type="binding site" evidence="8">
    <location>
        <position position="35"/>
    </location>
    <ligand>
        <name>phosphoenolpyruvate</name>
        <dbReference type="ChEBI" id="CHEBI:58702"/>
    </ligand>
</feature>
<reference evidence="10 11" key="1">
    <citation type="submission" date="2016-10" db="EMBL/GenBank/DDBJ databases">
        <authorList>
            <person name="de Groot N.N."/>
        </authorList>
    </citation>
    <scope>NUCLEOTIDE SEQUENCE [LARGE SCALE GENOMIC DNA]</scope>
    <source>
        <strain>J11</strain>
        <strain evidence="11">PG 39</strain>
    </source>
</reference>
<dbReference type="InterPro" id="IPR001986">
    <property type="entry name" value="Enolpyruvate_Tfrase_dom"/>
</dbReference>
<feature type="binding site" evidence="8">
    <location>
        <position position="185"/>
    </location>
    <ligand>
        <name>3-phosphoshikimate</name>
        <dbReference type="ChEBI" id="CHEBI:145989"/>
    </ligand>
</feature>
<dbReference type="PANTHER" id="PTHR21090">
    <property type="entry name" value="AROM/DEHYDROQUINATE SYNTHASE"/>
    <property type="match status" value="1"/>
</dbReference>
<dbReference type="Pfam" id="PF00275">
    <property type="entry name" value="EPSP_synthase"/>
    <property type="match status" value="1"/>
</dbReference>
<keyword evidence="6 8" id="KW-0057">Aromatic amino acid biosynthesis</keyword>
<dbReference type="Proteomes" id="UP000199065">
    <property type="component" value="Unassembled WGS sequence"/>
</dbReference>
<comment type="function">
    <text evidence="8">Catalyzes the transfer of the enolpyruvyl moiety of phosphoenolpyruvate (PEP) to the 5-hydroxyl of shikimate-3-phosphate (S3P) to produce enolpyruvyl shikimate-3-phosphate and inorganic phosphate.</text>
</comment>
<dbReference type="GO" id="GO:0009073">
    <property type="term" value="P:aromatic amino acid family biosynthetic process"/>
    <property type="evidence" value="ECO:0007669"/>
    <property type="project" value="UniProtKB-KW"/>
</dbReference>
<evidence type="ECO:0000259" key="9">
    <source>
        <dbReference type="Pfam" id="PF00275"/>
    </source>
</evidence>
<feature type="active site" description="Proton acceptor" evidence="8">
    <location>
        <position position="339"/>
    </location>
</feature>
<dbReference type="NCBIfam" id="TIGR01356">
    <property type="entry name" value="aroA"/>
    <property type="match status" value="1"/>
</dbReference>
<dbReference type="HAMAP" id="MF_00210">
    <property type="entry name" value="EPSP_synth"/>
    <property type="match status" value="1"/>
</dbReference>
<evidence type="ECO:0000256" key="4">
    <source>
        <dbReference type="ARBA" id="ARBA00022605"/>
    </source>
</evidence>
<dbReference type="PROSITE" id="PS00885">
    <property type="entry name" value="EPSP_SYNTHASE_2"/>
    <property type="match status" value="1"/>
</dbReference>
<evidence type="ECO:0000256" key="2">
    <source>
        <dbReference type="ARBA" id="ARBA00009948"/>
    </source>
</evidence>
<evidence type="ECO:0000256" key="5">
    <source>
        <dbReference type="ARBA" id="ARBA00022679"/>
    </source>
</evidence>
<evidence type="ECO:0000256" key="1">
    <source>
        <dbReference type="ARBA" id="ARBA00004811"/>
    </source>
</evidence>
<feature type="binding site" evidence="8">
    <location>
        <position position="187"/>
    </location>
    <ligand>
        <name>3-phosphoshikimate</name>
        <dbReference type="ChEBI" id="CHEBI:145989"/>
    </ligand>
</feature>
<dbReference type="InterPro" id="IPR023193">
    <property type="entry name" value="EPSP_synthase_CS"/>
</dbReference>
<keyword evidence="11" id="KW-1185">Reference proteome</keyword>
<dbReference type="InterPro" id="IPR006264">
    <property type="entry name" value="EPSP_synthase"/>
</dbReference>
<dbReference type="PROSITE" id="PS00104">
    <property type="entry name" value="EPSP_SYNTHASE_1"/>
    <property type="match status" value="1"/>
</dbReference>
<sequence length="466" mass="49056">MMGAVSAQKKTSAAPFAAPQARGPLRWVQSIPGSKSMTNRALILAAGAAGRSEIFGALRSRDTDLMIEALRSLGVRIRAVSPTHGSESDCLIIDPPSEGEYSGGTVDCGLAGTVMRFLPPLAAHSTGTVLFDGDPQARTRPMGAILDALRKLGVEIEGDSLPFSVHARTDHTPRGGEVEVDASGSSQFISGLLLSAPLYEEGITIKHVGATLPSLPHIDMSVAMLREAGAQVDANLFEHTWSVQPGQLAGRTWHIEPDLSNATPFLAAAAVTGGSMRIPHWPAHTTQAGDAIRDILKDMGCTITTETHADGRRDLIVVGPRGGHRALKPVDLDMSAIGELTPTVAALAALGTEPSRLRGIAHLRGHETDRLAALSTEITKLGGHCEELADGLIIRPKVEAMHGGVWHSYADHRMATAGAIIGLVVEGVEVADIGTTAKTLPGFELMWATMVSEGSHPEAADPEDHR</sequence>
<feature type="binding site" evidence="8">
    <location>
        <position position="112"/>
    </location>
    <ligand>
        <name>phosphoenolpyruvate</name>
        <dbReference type="ChEBI" id="CHEBI:58702"/>
    </ligand>
</feature>
<comment type="subcellular location">
    <subcellularLocation>
        <location evidence="8">Cytoplasm</location>
    </subcellularLocation>
</comment>
<dbReference type="FunFam" id="3.65.10.10:FF:000011">
    <property type="entry name" value="3-phosphoshikimate 1-carboxyvinyltransferase"/>
    <property type="match status" value="1"/>
</dbReference>
<comment type="similarity">
    <text evidence="2 8">Belongs to the EPSP synthase family.</text>
</comment>
<proteinExistence type="inferred from homology"/>
<feature type="binding site" evidence="8">
    <location>
        <position position="438"/>
    </location>
    <ligand>
        <name>phosphoenolpyruvate</name>
        <dbReference type="ChEBI" id="CHEBI:58702"/>
    </ligand>
</feature>
<comment type="subunit">
    <text evidence="8">Monomer.</text>
</comment>
<feature type="binding site" evidence="8">
    <location>
        <position position="35"/>
    </location>
    <ligand>
        <name>3-phosphoshikimate</name>
        <dbReference type="ChEBI" id="CHEBI:145989"/>
    </ligand>
</feature>
<evidence type="ECO:0000256" key="7">
    <source>
        <dbReference type="ARBA" id="ARBA00044633"/>
    </source>
</evidence>
<dbReference type="GO" id="GO:0009423">
    <property type="term" value="P:chorismate biosynthetic process"/>
    <property type="evidence" value="ECO:0007669"/>
    <property type="project" value="UniProtKB-UniRule"/>
</dbReference>
<evidence type="ECO:0000256" key="6">
    <source>
        <dbReference type="ARBA" id="ARBA00023141"/>
    </source>
</evidence>
<dbReference type="InterPro" id="IPR036968">
    <property type="entry name" value="Enolpyruvate_Tfrase_sf"/>
</dbReference>
<feature type="binding site" evidence="8">
    <location>
        <position position="40"/>
    </location>
    <ligand>
        <name>3-phosphoshikimate</name>
        <dbReference type="ChEBI" id="CHEBI:145989"/>
    </ligand>
</feature>
<dbReference type="PANTHER" id="PTHR21090:SF5">
    <property type="entry name" value="PENTAFUNCTIONAL AROM POLYPEPTIDE"/>
    <property type="match status" value="1"/>
</dbReference>
<feature type="binding site" evidence="8">
    <location>
        <position position="339"/>
    </location>
    <ligand>
        <name>3-phosphoshikimate</name>
        <dbReference type="ChEBI" id="CHEBI:145989"/>
    </ligand>
</feature>
<keyword evidence="5 8" id="KW-0808">Transferase</keyword>
<keyword evidence="3 8" id="KW-0963">Cytoplasm</keyword>